<keyword evidence="3" id="KW-1185">Reference proteome</keyword>
<feature type="compositionally biased region" description="Basic residues" evidence="1">
    <location>
        <begin position="31"/>
        <end position="40"/>
    </location>
</feature>
<proteinExistence type="predicted"/>
<sequence length="176" mass="18404">MRQGELASRDAWTTTKRVSRGVVGGGYGRPIGKRHVRRGVHSSPDPVTTLLSGLGTKREREIEKEKEKDGLSRSDLPSPESSKTLLLLHPPFTLLSSSFAESSPILDNGQAPDYRDGGGGGGRSSVGDGDGDGGGGGGAWTTRDARGGRREVDRWDGMKKVGLWSCAALCGGAGGE</sequence>
<dbReference type="Proteomes" id="UP000600918">
    <property type="component" value="Unassembled WGS sequence"/>
</dbReference>
<gene>
    <name evidence="2" type="ORF">H0235_014972</name>
</gene>
<organism evidence="2 3">
    <name type="scientific">Vespula pensylvanica</name>
    <name type="common">Western yellow jacket</name>
    <name type="synonym">Wasp</name>
    <dbReference type="NCBI Taxonomy" id="30213"/>
    <lineage>
        <taxon>Eukaryota</taxon>
        <taxon>Metazoa</taxon>
        <taxon>Ecdysozoa</taxon>
        <taxon>Arthropoda</taxon>
        <taxon>Hexapoda</taxon>
        <taxon>Insecta</taxon>
        <taxon>Pterygota</taxon>
        <taxon>Neoptera</taxon>
        <taxon>Endopterygota</taxon>
        <taxon>Hymenoptera</taxon>
        <taxon>Apocrita</taxon>
        <taxon>Aculeata</taxon>
        <taxon>Vespoidea</taxon>
        <taxon>Vespidae</taxon>
        <taxon>Vespinae</taxon>
        <taxon>Vespula</taxon>
    </lineage>
</organism>
<evidence type="ECO:0000313" key="3">
    <source>
        <dbReference type="Proteomes" id="UP000600918"/>
    </source>
</evidence>
<evidence type="ECO:0000313" key="2">
    <source>
        <dbReference type="EMBL" id="KAF7404278.1"/>
    </source>
</evidence>
<reference evidence="2" key="1">
    <citation type="journal article" date="2020" name="G3 (Bethesda)">
        <title>High-Quality Assemblies for Three Invasive Social Wasps from the &lt;i&gt;Vespula&lt;/i&gt; Genus.</title>
        <authorList>
            <person name="Harrop T.W.R."/>
            <person name="Guhlin J."/>
            <person name="McLaughlin G.M."/>
            <person name="Permina E."/>
            <person name="Stockwell P."/>
            <person name="Gilligan J."/>
            <person name="Le Lec M.F."/>
            <person name="Gruber M.A.M."/>
            <person name="Quinn O."/>
            <person name="Lovegrove M."/>
            <person name="Duncan E.J."/>
            <person name="Remnant E.J."/>
            <person name="Van Eeckhoven J."/>
            <person name="Graham B."/>
            <person name="Knapp R.A."/>
            <person name="Langford K.W."/>
            <person name="Kronenberg Z."/>
            <person name="Press M.O."/>
            <person name="Eacker S.M."/>
            <person name="Wilson-Rankin E.E."/>
            <person name="Purcell J."/>
            <person name="Lester P.J."/>
            <person name="Dearden P.K."/>
        </authorList>
    </citation>
    <scope>NUCLEOTIDE SEQUENCE</scope>
    <source>
        <strain evidence="2">Volc-1</strain>
    </source>
</reference>
<feature type="region of interest" description="Disordered" evidence="1">
    <location>
        <begin position="101"/>
        <end position="153"/>
    </location>
</feature>
<dbReference type="EMBL" id="JACSDY010000016">
    <property type="protein sequence ID" value="KAF7404278.1"/>
    <property type="molecule type" value="Genomic_DNA"/>
</dbReference>
<name>A0A834KCM6_VESPE</name>
<comment type="caution">
    <text evidence="2">The sequence shown here is derived from an EMBL/GenBank/DDBJ whole genome shotgun (WGS) entry which is preliminary data.</text>
</comment>
<feature type="compositionally biased region" description="Basic and acidic residues" evidence="1">
    <location>
        <begin position="56"/>
        <end position="72"/>
    </location>
</feature>
<accession>A0A834KCM6</accession>
<feature type="compositionally biased region" description="Basic and acidic residues" evidence="1">
    <location>
        <begin position="143"/>
        <end position="153"/>
    </location>
</feature>
<feature type="region of interest" description="Disordered" evidence="1">
    <location>
        <begin position="1"/>
        <end position="83"/>
    </location>
</feature>
<evidence type="ECO:0000256" key="1">
    <source>
        <dbReference type="SAM" id="MobiDB-lite"/>
    </source>
</evidence>
<dbReference type="AlphaFoldDB" id="A0A834KCM6"/>
<protein>
    <submittedName>
        <fullName evidence="2">Uncharacterized protein</fullName>
    </submittedName>
</protein>